<comment type="subunit">
    <text evidence="10">ORC is composed of six subunits.</text>
</comment>
<dbReference type="STRING" id="1314773.A0A3N2PR88"/>
<dbReference type="Pfam" id="PF01426">
    <property type="entry name" value="BAH"/>
    <property type="match status" value="1"/>
</dbReference>
<keyword evidence="9 10" id="KW-0539">Nucleus</keyword>
<dbReference type="GO" id="GO:0006270">
    <property type="term" value="P:DNA replication initiation"/>
    <property type="evidence" value="ECO:0007669"/>
    <property type="project" value="TreeGrafter"/>
</dbReference>
<evidence type="ECO:0000256" key="1">
    <source>
        <dbReference type="ARBA" id="ARBA00004123"/>
    </source>
</evidence>
<proteinExistence type="inferred from homology"/>
<feature type="compositionally biased region" description="Polar residues" evidence="11">
    <location>
        <begin position="231"/>
        <end position="258"/>
    </location>
</feature>
<organism evidence="13 14">
    <name type="scientific">Sodiomyces alkalinus (strain CBS 110278 / VKM F-3762 / F11)</name>
    <name type="common">Alkaliphilic filamentous fungus</name>
    <dbReference type="NCBI Taxonomy" id="1314773"/>
    <lineage>
        <taxon>Eukaryota</taxon>
        <taxon>Fungi</taxon>
        <taxon>Dikarya</taxon>
        <taxon>Ascomycota</taxon>
        <taxon>Pezizomycotina</taxon>
        <taxon>Sordariomycetes</taxon>
        <taxon>Hypocreomycetidae</taxon>
        <taxon>Glomerellales</taxon>
        <taxon>Plectosphaerellaceae</taxon>
        <taxon>Sodiomyces</taxon>
    </lineage>
</organism>
<gene>
    <name evidence="13" type="ORF">SODALDRAFT_298827</name>
</gene>
<dbReference type="GO" id="GO:0003688">
    <property type="term" value="F:DNA replication origin binding"/>
    <property type="evidence" value="ECO:0007669"/>
    <property type="project" value="UniProtKB-ARBA"/>
</dbReference>
<evidence type="ECO:0000256" key="3">
    <source>
        <dbReference type="ARBA" id="ARBA00022705"/>
    </source>
</evidence>
<protein>
    <recommendedName>
        <fullName evidence="10">Origin recognition complex subunit 1</fullName>
    </recommendedName>
</protein>
<dbReference type="Gene3D" id="3.40.50.300">
    <property type="entry name" value="P-loop containing nucleotide triphosphate hydrolases"/>
    <property type="match status" value="1"/>
</dbReference>
<dbReference type="InterPro" id="IPR001025">
    <property type="entry name" value="BAH_dom"/>
</dbReference>
<dbReference type="InterPro" id="IPR054425">
    <property type="entry name" value="Cdc6_ORC1-like_ATPase_lid"/>
</dbReference>
<keyword evidence="3 10" id="KW-0235">DNA replication</keyword>
<dbReference type="AlphaFoldDB" id="A0A3N2PR88"/>
<dbReference type="SMART" id="SM00382">
    <property type="entry name" value="AAA"/>
    <property type="match status" value="1"/>
</dbReference>
<dbReference type="SUPFAM" id="SSF82061">
    <property type="entry name" value="BAH domain"/>
    <property type="match status" value="1"/>
</dbReference>
<evidence type="ECO:0000256" key="8">
    <source>
        <dbReference type="ARBA" id="ARBA00023125"/>
    </source>
</evidence>
<keyword evidence="4" id="KW-0479">Metal-binding</keyword>
<evidence type="ECO:0000256" key="2">
    <source>
        <dbReference type="ARBA" id="ARBA00008398"/>
    </source>
</evidence>
<comment type="similarity">
    <text evidence="2 10">Belongs to the ORC1 family.</text>
</comment>
<dbReference type="CDD" id="cd00009">
    <property type="entry name" value="AAA"/>
    <property type="match status" value="1"/>
</dbReference>
<dbReference type="EMBL" id="ML119058">
    <property type="protein sequence ID" value="ROT37032.1"/>
    <property type="molecule type" value="Genomic_DNA"/>
</dbReference>
<comment type="subcellular location">
    <subcellularLocation>
        <location evidence="1 10">Nucleus</location>
    </subcellularLocation>
</comment>
<dbReference type="PANTHER" id="PTHR10763:SF23">
    <property type="entry name" value="ORIGIN RECOGNITION COMPLEX SUBUNIT 1"/>
    <property type="match status" value="1"/>
</dbReference>
<evidence type="ECO:0000256" key="6">
    <source>
        <dbReference type="ARBA" id="ARBA00022840"/>
    </source>
</evidence>
<dbReference type="RefSeq" id="XP_028464838.1">
    <property type="nucleotide sequence ID" value="XM_028608852.1"/>
</dbReference>
<evidence type="ECO:0000256" key="4">
    <source>
        <dbReference type="ARBA" id="ARBA00022723"/>
    </source>
</evidence>
<dbReference type="OrthoDB" id="1926878at2759"/>
<keyword evidence="14" id="KW-1185">Reference proteome</keyword>
<dbReference type="InterPro" id="IPR027417">
    <property type="entry name" value="P-loop_NTPase"/>
</dbReference>
<dbReference type="InterPro" id="IPR050311">
    <property type="entry name" value="ORC1/CDC6"/>
</dbReference>
<evidence type="ECO:0000256" key="5">
    <source>
        <dbReference type="ARBA" id="ARBA00022741"/>
    </source>
</evidence>
<dbReference type="InterPro" id="IPR003959">
    <property type="entry name" value="ATPase_AAA_core"/>
</dbReference>
<evidence type="ECO:0000256" key="9">
    <source>
        <dbReference type="ARBA" id="ARBA00023242"/>
    </source>
</evidence>
<comment type="function">
    <text evidence="10">Component of the origin recognition complex (ORC) that binds origins of replication. DNA-binding is ATP-dependent, however specific DNA sequences that define origins of replication have not been identified so far. ORC is required to assemble the pre-replication complex necessary to initiate DNA replication.</text>
</comment>
<name>A0A3N2PR88_SODAK</name>
<dbReference type="Proteomes" id="UP000272025">
    <property type="component" value="Unassembled WGS sequence"/>
</dbReference>
<dbReference type="Pfam" id="PF22606">
    <property type="entry name" value="Cdc6-ORC-like_ATPase_lid"/>
    <property type="match status" value="1"/>
</dbReference>
<accession>A0A3N2PR88</accession>
<dbReference type="PROSITE" id="PS51038">
    <property type="entry name" value="BAH"/>
    <property type="match status" value="1"/>
</dbReference>
<dbReference type="GO" id="GO:0003682">
    <property type="term" value="F:chromatin binding"/>
    <property type="evidence" value="ECO:0007669"/>
    <property type="project" value="InterPro"/>
</dbReference>
<dbReference type="SUPFAM" id="SSF52540">
    <property type="entry name" value="P-loop containing nucleoside triphosphate hydrolases"/>
    <property type="match status" value="1"/>
</dbReference>
<dbReference type="FunFam" id="3.40.50.300:FF:000199">
    <property type="entry name" value="Origin recognition complex subunit 1"/>
    <property type="match status" value="1"/>
</dbReference>
<dbReference type="GO" id="GO:0046872">
    <property type="term" value="F:metal ion binding"/>
    <property type="evidence" value="ECO:0007669"/>
    <property type="project" value="UniProtKB-KW"/>
</dbReference>
<dbReference type="Gene3D" id="2.30.30.490">
    <property type="match status" value="1"/>
</dbReference>
<dbReference type="GO" id="GO:0033314">
    <property type="term" value="P:mitotic DNA replication checkpoint signaling"/>
    <property type="evidence" value="ECO:0007669"/>
    <property type="project" value="TreeGrafter"/>
</dbReference>
<reference evidence="13 14" key="1">
    <citation type="journal article" date="2018" name="Mol. Ecol.">
        <title>The obligate alkalophilic soda-lake fungus Sodiomyces alkalinus has shifted to a protein diet.</title>
        <authorList>
            <person name="Grum-Grzhimaylo A.A."/>
            <person name="Falkoski D.L."/>
            <person name="van den Heuvel J."/>
            <person name="Valero-Jimenez C.A."/>
            <person name="Min B."/>
            <person name="Choi I.G."/>
            <person name="Lipzen A."/>
            <person name="Daum C.G."/>
            <person name="Aanen D.K."/>
            <person name="Tsang A."/>
            <person name="Henrissat B."/>
            <person name="Bilanenko E.N."/>
            <person name="de Vries R.P."/>
            <person name="van Kan J.A.L."/>
            <person name="Grigoriev I.V."/>
            <person name="Debets A.J.M."/>
        </authorList>
    </citation>
    <scope>NUCLEOTIDE SEQUENCE [LARGE SCALE GENOMIC DNA]</scope>
    <source>
        <strain evidence="13 14">F11</strain>
    </source>
</reference>
<evidence type="ECO:0000256" key="7">
    <source>
        <dbReference type="ARBA" id="ARBA00022842"/>
    </source>
</evidence>
<dbReference type="InterPro" id="IPR003593">
    <property type="entry name" value="AAA+_ATPase"/>
</dbReference>
<evidence type="ECO:0000313" key="14">
    <source>
        <dbReference type="Proteomes" id="UP000272025"/>
    </source>
</evidence>
<keyword evidence="5 10" id="KW-0547">Nucleotide-binding</keyword>
<feature type="region of interest" description="Disordered" evidence="11">
    <location>
        <begin position="205"/>
        <end position="258"/>
    </location>
</feature>
<dbReference type="Pfam" id="PF00004">
    <property type="entry name" value="AAA"/>
    <property type="match status" value="1"/>
</dbReference>
<dbReference type="Gene3D" id="1.10.8.60">
    <property type="match status" value="1"/>
</dbReference>
<evidence type="ECO:0000256" key="10">
    <source>
        <dbReference type="RuleBase" id="RU365058"/>
    </source>
</evidence>
<dbReference type="GeneID" id="39577330"/>
<dbReference type="PANTHER" id="PTHR10763">
    <property type="entry name" value="CELL DIVISION CONTROL PROTEIN 6-RELATED"/>
    <property type="match status" value="1"/>
</dbReference>
<keyword evidence="8 10" id="KW-0238">DNA-binding</keyword>
<dbReference type="GO" id="GO:0005524">
    <property type="term" value="F:ATP binding"/>
    <property type="evidence" value="ECO:0007669"/>
    <property type="project" value="UniProtKB-KW"/>
</dbReference>
<dbReference type="InterPro" id="IPR043151">
    <property type="entry name" value="BAH_sf"/>
</dbReference>
<keyword evidence="6 10" id="KW-0067">ATP-binding</keyword>
<dbReference type="GO" id="GO:0016887">
    <property type="term" value="F:ATP hydrolysis activity"/>
    <property type="evidence" value="ECO:0007669"/>
    <property type="project" value="InterPro"/>
</dbReference>
<evidence type="ECO:0000313" key="13">
    <source>
        <dbReference type="EMBL" id="ROT37032.1"/>
    </source>
</evidence>
<sequence>MRPRSLNSSMRRRRRRLGVWRDDSDDELGTLDVPWEWIYDTKDAPSSRGNKIIGAQFGRFRCFIGDCVLLKAEGSHEAWVAIICQFLEDDDGQKAAEFMWFSTEPEIRNKYRKRTDSLLNELYITPSWDVNPLAAINGKATVMSPEVFAESYPTGKAPRFSKVFVCRRGCNTRTATYTDEFVWEELYKGSEDDLSRLIDFVKSNTKSTRTRPSSRKLSPDAESAFEEDGSNIESSTPRNSSTRISTPKSKSRTITTPSSRKRILVKNPLAFTPLATRRLTQNEFSPFQLACSRLHVAAVPSSLPCREQEFSSVYSHLEAAIAEGTGSCIYIAGTPGTGKTATVREAIAQLERCVLSDELDDFIFVEINGMKIAEPQQAYSLLWEALKAERVSPVQALDLLEREFSHPTPRRIPCVVLMDELDQLVTRNQSVMYNFFNWPALPHSRLIVLAVANTMDLPERTLSNKISSRLGLTRITFPGYTHEQLMKIIESRLDGIPGNVVEPDATQFASRKVAAVSGDARRALDICRRAVELAEARFEAEMSTPSHKRRQLDSQEIRSRENGYNRVTIATIKRAIFEATSNPIQQYLRTLPLSHRVLLAALLLKMQRNGTGEATFADVVSGAERMIKPGLGPPGITIHDSMKGPTPLLIHNRPSADLAVAEDMGLQSCAIDLASAGIIVLEAQVAERPGKVRLAVGEEDIRMAFRDDADMNALGIVI</sequence>
<evidence type="ECO:0000259" key="12">
    <source>
        <dbReference type="PROSITE" id="PS51038"/>
    </source>
</evidence>
<keyword evidence="7" id="KW-0460">Magnesium</keyword>
<feature type="domain" description="BAH" evidence="12">
    <location>
        <begin position="60"/>
        <end position="181"/>
    </location>
</feature>
<dbReference type="GO" id="GO:0005664">
    <property type="term" value="C:nuclear origin of replication recognition complex"/>
    <property type="evidence" value="ECO:0007669"/>
    <property type="project" value="TreeGrafter"/>
</dbReference>
<evidence type="ECO:0000256" key="11">
    <source>
        <dbReference type="SAM" id="MobiDB-lite"/>
    </source>
</evidence>